<dbReference type="Proteomes" id="UP001152795">
    <property type="component" value="Unassembled WGS sequence"/>
</dbReference>
<dbReference type="InterPro" id="IPR022049">
    <property type="entry name" value="FAM69_kinase_dom"/>
</dbReference>
<keyword evidence="7" id="KW-0472">Membrane</keyword>
<dbReference type="SUPFAM" id="SSF56112">
    <property type="entry name" value="Protein kinase-like (PK-like)"/>
    <property type="match status" value="1"/>
</dbReference>
<dbReference type="EMBL" id="CACRXK020001178">
    <property type="protein sequence ID" value="CAB3987455.1"/>
    <property type="molecule type" value="Genomic_DNA"/>
</dbReference>
<evidence type="ECO:0000313" key="9">
    <source>
        <dbReference type="EMBL" id="CAB3987455.1"/>
    </source>
</evidence>
<dbReference type="SMART" id="SM01299">
    <property type="entry name" value="PIP49_N"/>
    <property type="match status" value="1"/>
</dbReference>
<comment type="similarity">
    <text evidence="2">Belongs to the DIPK family.</text>
</comment>
<comment type="caution">
    <text evidence="9">The sequence shown here is derived from an EMBL/GenBank/DDBJ whole genome shotgun (WGS) entry which is preliminary data.</text>
</comment>
<dbReference type="Pfam" id="PF14875">
    <property type="entry name" value="PIP49_N"/>
    <property type="match status" value="1"/>
</dbReference>
<evidence type="ECO:0000256" key="4">
    <source>
        <dbReference type="ARBA" id="ARBA00022824"/>
    </source>
</evidence>
<evidence type="ECO:0000256" key="8">
    <source>
        <dbReference type="ARBA" id="ARBA00023157"/>
    </source>
</evidence>
<dbReference type="OrthoDB" id="8543887at2759"/>
<keyword evidence="10" id="KW-1185">Reference proteome</keyword>
<keyword evidence="3" id="KW-0812">Transmembrane</keyword>
<protein>
    <submittedName>
        <fullName evidence="9">Uncharacterized protein</fullName>
    </submittedName>
</protein>
<keyword evidence="8" id="KW-1015">Disulfide bond</keyword>
<dbReference type="InterPro" id="IPR011009">
    <property type="entry name" value="Kinase-like_dom_sf"/>
</dbReference>
<keyword evidence="6" id="KW-1133">Transmembrane helix</keyword>
<gene>
    <name evidence="9" type="ORF">PACLA_8A043929</name>
</gene>
<keyword evidence="4" id="KW-0256">Endoplasmic reticulum</keyword>
<keyword evidence="5" id="KW-0735">Signal-anchor</keyword>
<evidence type="ECO:0000256" key="7">
    <source>
        <dbReference type="ARBA" id="ARBA00023136"/>
    </source>
</evidence>
<dbReference type="PANTHER" id="PTHR21093:SF2">
    <property type="entry name" value="DIVERGENT PROTEIN KINASE DOMAIN 1C"/>
    <property type="match status" value="1"/>
</dbReference>
<reference evidence="9" key="1">
    <citation type="submission" date="2020-04" db="EMBL/GenBank/DDBJ databases">
        <authorList>
            <person name="Alioto T."/>
            <person name="Alioto T."/>
            <person name="Gomez Garrido J."/>
        </authorList>
    </citation>
    <scope>NUCLEOTIDE SEQUENCE</scope>
    <source>
        <strain evidence="9">A484AB</strain>
    </source>
</reference>
<evidence type="ECO:0000256" key="2">
    <source>
        <dbReference type="ARBA" id="ARBA00006338"/>
    </source>
</evidence>
<dbReference type="PANTHER" id="PTHR21093">
    <property type="entry name" value="DIVERGENT PROTEIN KINASE DOMAIN 1C-RELATED"/>
    <property type="match status" value="1"/>
</dbReference>
<dbReference type="Pfam" id="PF12260">
    <property type="entry name" value="PIP49_C"/>
    <property type="match status" value="1"/>
</dbReference>
<dbReference type="AlphaFoldDB" id="A0A7D9DKJ9"/>
<name>A0A7D9DKJ9_PARCT</name>
<sequence length="410" mass="47027">MRCKRKRIVLLALGLLLVFILFSIKKNLSESIYETISSLVCDEKRGKAVLRELCQSYYEGKITGNLCADLCKTGQLTIEQCLSHKNDNVIFSAKWRQQNIILKAKKMSSYNSWEDVFPDSARLELADLQHDFLTAVYDHIVSQLFHFKDIKSNTLKKLSPNKLLAQLYFNGSVTSLARNQMQSLWQLLRQDEFYLMQLLKDFKHIPTIYGTCGKFYALEKVKTLIDFVGVGLISAPVTWRVRVQLALDLMDLIQELDSKSFYGFSWQHCDIQPSNFGVNNAGTIKSIDVDLMYTNEKILEILGQQLGNCSSHKDCEFFDCTSLCNLESKKCMSFKISNNLQVACRDLLQSKWYESGLLAGIPSQSATKFNKILDECAATSTTPWTKRKYNRIFNTLKRYLLEEQEASMTL</sequence>
<evidence type="ECO:0000256" key="3">
    <source>
        <dbReference type="ARBA" id="ARBA00022692"/>
    </source>
</evidence>
<organism evidence="9 10">
    <name type="scientific">Paramuricea clavata</name>
    <name type="common">Red gorgonian</name>
    <name type="synonym">Violescent sea-whip</name>
    <dbReference type="NCBI Taxonomy" id="317549"/>
    <lineage>
        <taxon>Eukaryota</taxon>
        <taxon>Metazoa</taxon>
        <taxon>Cnidaria</taxon>
        <taxon>Anthozoa</taxon>
        <taxon>Octocorallia</taxon>
        <taxon>Malacalcyonacea</taxon>
        <taxon>Plexauridae</taxon>
        <taxon>Paramuricea</taxon>
    </lineage>
</organism>
<proteinExistence type="inferred from homology"/>
<evidence type="ECO:0000256" key="5">
    <source>
        <dbReference type="ARBA" id="ARBA00022968"/>
    </source>
</evidence>
<comment type="subcellular location">
    <subcellularLocation>
        <location evidence="1">Endoplasmic reticulum membrane</location>
        <topology evidence="1">Single-pass type II membrane protein</topology>
    </subcellularLocation>
</comment>
<evidence type="ECO:0000256" key="1">
    <source>
        <dbReference type="ARBA" id="ARBA00004648"/>
    </source>
</evidence>
<evidence type="ECO:0000313" key="10">
    <source>
        <dbReference type="Proteomes" id="UP001152795"/>
    </source>
</evidence>
<evidence type="ECO:0000256" key="6">
    <source>
        <dbReference type="ARBA" id="ARBA00022989"/>
    </source>
</evidence>
<dbReference type="InterPro" id="IPR029244">
    <property type="entry name" value="FAM69_N"/>
</dbReference>
<accession>A0A7D9DKJ9</accession>
<dbReference type="GO" id="GO:0005789">
    <property type="term" value="C:endoplasmic reticulum membrane"/>
    <property type="evidence" value="ECO:0007669"/>
    <property type="project" value="UniProtKB-SubCell"/>
</dbReference>